<dbReference type="InterPro" id="IPR001434">
    <property type="entry name" value="OmcB-like_DUF11"/>
</dbReference>
<gene>
    <name evidence="3" type="ORF">E4635_06415</name>
</gene>
<dbReference type="RefSeq" id="WP_135525802.1">
    <property type="nucleotide sequence ID" value="NZ_SRLH01000003.1"/>
</dbReference>
<sequence length="2362" mass="247967">MNRNSTIWDYYVRTFYISILLVFFSQTDVSAQVSYVYANQVISHSHVNNESNAILNDNTFATLNSYGGIAVGIGSYSGRLELGFPTTLPAGTTSYIRIGFNTDALNSLLGGGLGGGLADLLGTVVLGDHYFTVKAKNGATSVLSGSSHSGFSNENVRLIVDENGYYYVAITPNAAYDRLEIEDFTDALLLGSANSMSVYYAFYTEGYDVCDKSFATSFDGTGGTIDILGLGGAGVATPKNAIDGNPNTFSQVSMGALTLAGNISQTVYFSSLSNATDQFHITVQIDDPSILNLGLADGIKVEALNGSTVVFTHDLGNEVNLDLLQLLSTSQKVTIPLSPGQPFDRVKVTISSLLQLNIVKTLKLYEITRSPAPPVIDVASQNITVCSGQTATVSALTANTNELVWYAGPVGGVPLAVTAYNGSYTTGALATTTTVYVAARKIGCTVDSERIPVVINVVPVPIASDITIDAAIQASCLGVAVLAPTTLIPNSAFHYYTDQLKAQEITTGFSGHPGITYVKDNITGALTISGLTMGNTPITYYVSIEVSGTCENAINTLQPVQVTAPTETTLDVQASITGCGFVNLRDAIVNFDTSGDTVYTFYDAADMPITGSQASNIQASGIYYIQASNTAQTCASDKEQVNVTVNPLPQLGVSPTSYSANIGETVTLLSTSNAPIVWYDQNGTALASNIAGPFTQAGTYTFTVVANNGLCSKSLSVTVIVLDPNACPVMMEKVFADTQSSDSIITGGVVNGAAAIDHNLQTNSTIITGLGLLGIGTTWQTLEWNTTIAAGTPLTIKLGSEYSGLALIGAVSVVGTKRNGVGNPIDIGTIQPISGDLLNLLPGENSFEYTFVPANGSGPQAYDGVRIIVGSVLSVAQNIKVYEAYYTKEADPIVCPSGDVEDIFYGAVDLGVGALTSLVAVQNPWNAVDNDEATFATLYKTVGVLAAAEMTVKFSTPSQGNDILKIKISKPGTQLTVGLLFGFTIQRYMGNTPVGDLMEVNGAFLNTELLNGGAEVLLVSNSQSPAFDRVRIRFGGPANVLDFLQVHMVKREALIDVVGSGGDNIIEVCFGDTVSIAPQPCTTYTWYDSEYGGTVVATGSTFIVPNTLSVGSHDFYIQPVRNGCEVLSRTKITIIVGATAPEVAIGSILINSGTDTVFCSANGAVTLTAQLNSLPVLTNPVFHWYSSDGINQIAIPGETSATLNLTGLVPGTYTYYVGVSSDEFCETLQNERAEITFTILPFSVANDITINDVQQCLNTDVVLQPATILANPVYNWYFTNDTTLPIVNGTFSGVTYSIAANGALTISGLTATNSPYTYYVSISSDTTCQNIAGTFQDVSVIINDTPTPTTLDTTQDFCLINTPTVANIQVTGTTIIWYDAATGGNVVAPTTALVNGMIYYATQTDAITGCESSIRLAVTVQVNDGATPTTLDTTQDFCLINNPTVANIQVTGTTIVWYDAATGGNIIAPTTALVNGMVYYASQIDPVNGCESSIRLAVTVQVNDGATPTTLDTTQDFCLINTPTVANIQVTGTTIIWYDAATGGNIVAPTTALVNGMVYYASQIDPVNGCESSIRLAVTVQVNDGATPTTLDTTQDFCLINTPTVANIQVTGTTIIWYDAATGGNVVAPTTALVNGMVYYASQIDPVNGCESSIRLAVTVQVNDGATPTTLDTTQDFCLINTPTVANIQVTGTTIVWYDAATGGNIIAPTTALVNGMVYYASQIDPVNGCESSIRLAVTVQVNDGATPTTLDTTQDFCLINTPTVANIQVTGTTIVWYDAATGGNIVAPTTALVNGMVYYASQTDPVSGCVSSVRLAVTVQVNDGATPTTSNTTQGFCLLTNPTVSNIQVTGTGIVWYDAATGGNIVAPTTALVNGMVYYASQIDPVNGCESSIRLAVTVQINDGTTPTTNDTTQDFCLINNPTVANIQVNGTGIVWYDAATGGNVIAPTTALVNGMTYYASQVSAVGGCVSSIRLAVTVQINNAAPPTTTDATQDFCSSSNATIADIQVTGTGVVWYTTATGGTVLAPTTLLVSGTTYYASQVDPVSGCESSIRLAVTIQFYAGIPAVITGGTPTVCINEPVTYTTNAGMTNYSWNVTSGGNIISGGTATDNSVTVSWDQIGNESISVAFVDTNGCSGSSTTSNVTVATCSNLTITKTADNMTPFVDENVVFTIKVSNVGSTQFHNVIVNEQIQSGFQYVSYVASHGTYNPVTGIWTIPVLNANEVATLTLTVKVLFEGIHDNTATIDMSDPIDPDDGNVAGVSLGPLCLVIFNEFTPNEDGSNDFFNIMCAEYYPNNKLEVYNRYGSLVYSTNGYKNNWKGIANVKGTFDGTELPSGTYYYIFDIGESKGVKTGWLQIVR</sequence>
<feature type="domain" description="DUF11" evidence="1">
    <location>
        <begin position="2154"/>
        <end position="2260"/>
    </location>
</feature>
<dbReference type="InterPro" id="IPR044023">
    <property type="entry name" value="Ig_7"/>
</dbReference>
<feature type="domain" description="Ig-like" evidence="2">
    <location>
        <begin position="1907"/>
        <end position="1983"/>
    </location>
</feature>
<dbReference type="Proteomes" id="UP000297407">
    <property type="component" value="Unassembled WGS sequence"/>
</dbReference>
<dbReference type="InterPro" id="IPR026341">
    <property type="entry name" value="T9SS_type_B"/>
</dbReference>
<keyword evidence="4" id="KW-1185">Reference proteome</keyword>
<accession>A0A4Z0LA72</accession>
<dbReference type="Pfam" id="PF19081">
    <property type="entry name" value="Ig_7"/>
    <property type="match status" value="11"/>
</dbReference>
<feature type="domain" description="Ig-like" evidence="2">
    <location>
        <begin position="372"/>
        <end position="459"/>
    </location>
</feature>
<feature type="domain" description="Ig-like" evidence="2">
    <location>
        <begin position="1067"/>
        <end position="1136"/>
    </location>
</feature>
<feature type="domain" description="Ig-like" evidence="2">
    <location>
        <begin position="1827"/>
        <end position="1903"/>
    </location>
</feature>
<evidence type="ECO:0000313" key="3">
    <source>
        <dbReference type="EMBL" id="TGD58542.1"/>
    </source>
</evidence>
<feature type="domain" description="Ig-like" evidence="2">
    <location>
        <begin position="1988"/>
        <end position="2061"/>
    </location>
</feature>
<evidence type="ECO:0000259" key="1">
    <source>
        <dbReference type="Pfam" id="PF01345"/>
    </source>
</evidence>
<dbReference type="NCBIfam" id="TIGR01451">
    <property type="entry name" value="B_ant_repeat"/>
    <property type="match status" value="1"/>
</dbReference>
<name>A0A4Z0LA72_9FLAO</name>
<evidence type="ECO:0000259" key="2">
    <source>
        <dbReference type="Pfam" id="PF19081"/>
    </source>
</evidence>
<dbReference type="Pfam" id="PF13585">
    <property type="entry name" value="CHU_C"/>
    <property type="match status" value="1"/>
</dbReference>
<feature type="domain" description="Ig-like" evidence="2">
    <location>
        <begin position="1587"/>
        <end position="1663"/>
    </location>
</feature>
<feature type="domain" description="Ig-like" evidence="2">
    <location>
        <begin position="1747"/>
        <end position="1823"/>
    </location>
</feature>
<dbReference type="SUPFAM" id="SSF49299">
    <property type="entry name" value="PKD domain"/>
    <property type="match status" value="1"/>
</dbReference>
<dbReference type="NCBIfam" id="TIGR04131">
    <property type="entry name" value="Bac_Flav_CTERM"/>
    <property type="match status" value="1"/>
</dbReference>
<dbReference type="InterPro" id="IPR047589">
    <property type="entry name" value="DUF11_rpt"/>
</dbReference>
<feature type="domain" description="Ig-like" evidence="2">
    <location>
        <begin position="1346"/>
        <end position="1423"/>
    </location>
</feature>
<organism evidence="3 4">
    <name type="scientific">Flavobacterium humi</name>
    <dbReference type="NCBI Taxonomy" id="2562683"/>
    <lineage>
        <taxon>Bacteria</taxon>
        <taxon>Pseudomonadati</taxon>
        <taxon>Bacteroidota</taxon>
        <taxon>Flavobacteriia</taxon>
        <taxon>Flavobacteriales</taxon>
        <taxon>Flavobacteriaceae</taxon>
        <taxon>Flavobacterium</taxon>
    </lineage>
</organism>
<dbReference type="InterPro" id="IPR035986">
    <property type="entry name" value="PKD_dom_sf"/>
</dbReference>
<reference evidence="3 4" key="1">
    <citation type="submission" date="2019-04" db="EMBL/GenBank/DDBJ databases">
        <title>Flavobacterium sp. strain DS2-A Genome sequencing and assembly.</title>
        <authorList>
            <person name="Kim I."/>
        </authorList>
    </citation>
    <scope>NUCLEOTIDE SEQUENCE [LARGE SCALE GENOMIC DNA]</scope>
    <source>
        <strain evidence="3 4">DS2-A</strain>
    </source>
</reference>
<feature type="domain" description="Ig-like" evidence="2">
    <location>
        <begin position="1427"/>
        <end position="1503"/>
    </location>
</feature>
<evidence type="ECO:0000313" key="4">
    <source>
        <dbReference type="Proteomes" id="UP000297407"/>
    </source>
</evidence>
<dbReference type="OrthoDB" id="1236981at2"/>
<proteinExistence type="predicted"/>
<dbReference type="EMBL" id="SRLH01000003">
    <property type="protein sequence ID" value="TGD58542.1"/>
    <property type="molecule type" value="Genomic_DNA"/>
</dbReference>
<comment type="caution">
    <text evidence="3">The sequence shown here is derived from an EMBL/GenBank/DDBJ whole genome shotgun (WGS) entry which is preliminary data.</text>
</comment>
<feature type="domain" description="Ig-like" evidence="2">
    <location>
        <begin position="1667"/>
        <end position="1743"/>
    </location>
</feature>
<feature type="domain" description="Ig-like" evidence="2">
    <location>
        <begin position="1507"/>
        <end position="1583"/>
    </location>
</feature>
<dbReference type="Pfam" id="PF01345">
    <property type="entry name" value="DUF11"/>
    <property type="match status" value="1"/>
</dbReference>
<protein>
    <submittedName>
        <fullName evidence="3">T9SS type B sorting domain-containing protein</fullName>
    </submittedName>
</protein>